<evidence type="ECO:0000313" key="13">
    <source>
        <dbReference type="Proteomes" id="UP000024284"/>
    </source>
</evidence>
<evidence type="ECO:0000313" key="12">
    <source>
        <dbReference type="EMBL" id="KFG89509.1"/>
    </source>
</evidence>
<dbReference type="InterPro" id="IPR001764">
    <property type="entry name" value="Glyco_hydro_3_N"/>
</dbReference>
<protein>
    <recommendedName>
        <fullName evidence="3">beta-glucosidase</fullName>
        <ecNumber evidence="3">3.2.1.21</ecNumber>
    </recommendedName>
    <alternativeName>
        <fullName evidence="9">Beta-D-glucoside glucohydrolase</fullName>
    </alternativeName>
    <alternativeName>
        <fullName evidence="7">Cellobiase</fullName>
    </alternativeName>
    <alternativeName>
        <fullName evidence="8">Gentiobiase</fullName>
    </alternativeName>
</protein>
<dbReference type="PATRIC" id="fig|1219045.3.peg.2739"/>
<evidence type="ECO:0000256" key="5">
    <source>
        <dbReference type="ARBA" id="ARBA00022801"/>
    </source>
</evidence>
<dbReference type="EC" id="3.2.1.21" evidence="3"/>
<dbReference type="GO" id="GO:0008422">
    <property type="term" value="F:beta-glucosidase activity"/>
    <property type="evidence" value="ECO:0007669"/>
    <property type="project" value="UniProtKB-EC"/>
</dbReference>
<dbReference type="SUPFAM" id="SSF52279">
    <property type="entry name" value="Beta-D-glucan exohydrolase, C-terminal domain"/>
    <property type="match status" value="1"/>
</dbReference>
<dbReference type="Pfam" id="PF14310">
    <property type="entry name" value="Fn3-like"/>
    <property type="match status" value="1"/>
</dbReference>
<dbReference type="InterPro" id="IPR026891">
    <property type="entry name" value="Fn3-like"/>
</dbReference>
<dbReference type="OrthoDB" id="9781691at2"/>
<dbReference type="Gene3D" id="3.20.20.300">
    <property type="entry name" value="Glycoside hydrolase, family 3, N-terminal domain"/>
    <property type="match status" value="1"/>
</dbReference>
<feature type="chain" id="PRO_5001813016" description="beta-glucosidase" evidence="10">
    <location>
        <begin position="31"/>
        <end position="781"/>
    </location>
</feature>
<dbReference type="SUPFAM" id="SSF51445">
    <property type="entry name" value="(Trans)glycosidases"/>
    <property type="match status" value="1"/>
</dbReference>
<dbReference type="GO" id="GO:0009251">
    <property type="term" value="P:glucan catabolic process"/>
    <property type="evidence" value="ECO:0007669"/>
    <property type="project" value="TreeGrafter"/>
</dbReference>
<dbReference type="SMART" id="SM01217">
    <property type="entry name" value="Fn3_like"/>
    <property type="match status" value="1"/>
</dbReference>
<dbReference type="Pfam" id="PF01915">
    <property type="entry name" value="Glyco_hydro_3_C"/>
    <property type="match status" value="1"/>
</dbReference>
<dbReference type="InterPro" id="IPR013783">
    <property type="entry name" value="Ig-like_fold"/>
</dbReference>
<keyword evidence="13" id="KW-1185">Reference proteome</keyword>
<dbReference type="Gene3D" id="3.40.50.1700">
    <property type="entry name" value="Glycoside hydrolase family 3 C-terminal domain"/>
    <property type="match status" value="1"/>
</dbReference>
<dbReference type="STRING" id="76947.GCA_002080435_02634"/>
<dbReference type="NCBIfam" id="NF011678">
    <property type="entry name" value="PRK15098.1"/>
    <property type="match status" value="1"/>
</dbReference>
<dbReference type="Pfam" id="PF00933">
    <property type="entry name" value="Glyco_hydro_3"/>
    <property type="match status" value="1"/>
</dbReference>
<evidence type="ECO:0000256" key="4">
    <source>
        <dbReference type="ARBA" id="ARBA00022729"/>
    </source>
</evidence>
<keyword evidence="5 12" id="KW-0378">Hydrolase</keyword>
<evidence type="ECO:0000256" key="9">
    <source>
        <dbReference type="ARBA" id="ARBA00032594"/>
    </source>
</evidence>
<organism evidence="12 13">
    <name type="scientific">Sphingobium herbicidovorans (strain ATCC 700291 / DSM 11019 / CCUG 56400 / KCTC 2939 / LMG 18315 / NBRC 16415 / MH)</name>
    <name type="common">Sphingomonas herbicidovorans</name>
    <dbReference type="NCBI Taxonomy" id="1219045"/>
    <lineage>
        <taxon>Bacteria</taxon>
        <taxon>Pseudomonadati</taxon>
        <taxon>Pseudomonadota</taxon>
        <taxon>Alphaproteobacteria</taxon>
        <taxon>Sphingomonadales</taxon>
        <taxon>Sphingomonadaceae</taxon>
        <taxon>Sphingobium</taxon>
    </lineage>
</organism>
<name>A0A086P7Z1_SPHHM</name>
<dbReference type="PANTHER" id="PTHR30620">
    <property type="entry name" value="PERIPLASMIC BETA-GLUCOSIDASE-RELATED"/>
    <property type="match status" value="1"/>
</dbReference>
<keyword evidence="6" id="KW-0326">Glycosidase</keyword>
<dbReference type="InterPro" id="IPR036962">
    <property type="entry name" value="Glyco_hydro_3_N_sf"/>
</dbReference>
<dbReference type="InterPro" id="IPR017853">
    <property type="entry name" value="GH"/>
</dbReference>
<feature type="signal peptide" evidence="10">
    <location>
        <begin position="1"/>
        <end position="30"/>
    </location>
</feature>
<comment type="similarity">
    <text evidence="2">Belongs to the glycosyl hydrolase 3 family.</text>
</comment>
<dbReference type="PRINTS" id="PR00133">
    <property type="entry name" value="GLHYDRLASE3"/>
</dbReference>
<feature type="domain" description="Fibronectin type III-like" evidence="11">
    <location>
        <begin position="696"/>
        <end position="766"/>
    </location>
</feature>
<dbReference type="PANTHER" id="PTHR30620:SF16">
    <property type="entry name" value="LYSOSOMAL BETA GLUCOSIDASE"/>
    <property type="match status" value="1"/>
</dbReference>
<evidence type="ECO:0000256" key="6">
    <source>
        <dbReference type="ARBA" id="ARBA00023295"/>
    </source>
</evidence>
<keyword evidence="4 10" id="KW-0732">Signal</keyword>
<comment type="caution">
    <text evidence="12">The sequence shown here is derived from an EMBL/GenBank/DDBJ whole genome shotgun (WGS) entry which is preliminary data.</text>
</comment>
<dbReference type="AlphaFoldDB" id="A0A086P7Z1"/>
<evidence type="ECO:0000256" key="8">
    <source>
        <dbReference type="ARBA" id="ARBA00032194"/>
    </source>
</evidence>
<dbReference type="Proteomes" id="UP000024284">
    <property type="component" value="Unassembled WGS sequence"/>
</dbReference>
<gene>
    <name evidence="12" type="ORF">BV98_002705</name>
</gene>
<reference evidence="12" key="1">
    <citation type="submission" date="2014-08" db="EMBL/GenBank/DDBJ databases">
        <title>Draft genome sequences of Sphingobium herbicidovorans.</title>
        <authorList>
            <person name="Gan H.M."/>
            <person name="Gan H.Y."/>
            <person name="Savka M.A."/>
        </authorList>
    </citation>
    <scope>NUCLEOTIDE SEQUENCE [LARGE SCALE GENOMIC DNA]</scope>
    <source>
        <strain evidence="12">NBRC 16415</strain>
    </source>
</reference>
<comment type="catalytic activity">
    <reaction evidence="1">
        <text>Hydrolysis of terminal, non-reducing beta-D-glucosyl residues with release of beta-D-glucose.</text>
        <dbReference type="EC" id="3.2.1.21"/>
    </reaction>
</comment>
<dbReference type="InterPro" id="IPR002772">
    <property type="entry name" value="Glyco_hydro_3_C"/>
</dbReference>
<proteinExistence type="inferred from homology"/>
<dbReference type="FunFam" id="2.60.40.10:FF:000495">
    <property type="entry name" value="Periplasmic beta-glucosidase"/>
    <property type="match status" value="1"/>
</dbReference>
<evidence type="ECO:0000259" key="11">
    <source>
        <dbReference type="SMART" id="SM01217"/>
    </source>
</evidence>
<dbReference type="eggNOG" id="COG1472">
    <property type="taxonomic scope" value="Bacteria"/>
</dbReference>
<sequence>MAKGNRIPFSLKLASTASLLLAPVCSLAPAAAQPLSASADSAAVQIRPLDAKARARIDALIRQMTPEEKAGQLTNLFSLPYPVFQKKLESGIENGTIGNVLFVTDPAEVNRLQKIALERSRLKIPLMFGFDVIHGLTTIFPVPIAAAASWDPQMVEHSQAIAAFEARAIGIHWTFAPNADIARDPRWGRIVEGAGEDPYLGSAMAAAQVRGFQGPAIGTPGRVISGVKHFAGYGASLGGRDYDEVNLSDSELWNVYLPPFKAAVDAGAGNVMSAYMGLNGVPASGNRWLLTDVLRKEWGFRGFVVSDNNAVKDLQKHGLTPDLPSAAVRALDAGVDMEMATSDPAFPSLVSALGKNEISSQQLDASVQRVLEAKYRMGLFDKPYVDEEKATEAAENPEHLVAARIAAERSAVLLKNDGDLLPLNLSKLKSIAVIGPLADSPGDALGPWVFKQNKPKMSSILAGIKEKAGSRARVTYSMGVNLPPRLRPSPFVSVVGNAREGFATIDDDAGIAQAADAARAADVAVLVLGEGQDMVGEVASKSSLDLPGRQIDLLNAVVATGKPVVVLLMNARPLDMKDSKAQAILDIWYPGSAAGPATANLLFGDAVPGGKLPFTWPRNAGQIPMIYSRLTSMDPINADKRYWNESNKPVYPFGHGLSYSSFSYTNLKVDKPDFVPGGSVVVSVDLSNGGKRTADEVAQLYIHQRSGTAARPVRELKGFQRVTLKPGEKRTLRFVLGDPELRYWNAVSRTWVIDESEIDVAVGGDSDAAFTGKFRISSRQP</sequence>
<dbReference type="Gene3D" id="2.60.40.10">
    <property type="entry name" value="Immunoglobulins"/>
    <property type="match status" value="1"/>
</dbReference>
<evidence type="ECO:0000256" key="1">
    <source>
        <dbReference type="ARBA" id="ARBA00000448"/>
    </source>
</evidence>
<evidence type="ECO:0000256" key="2">
    <source>
        <dbReference type="ARBA" id="ARBA00005336"/>
    </source>
</evidence>
<evidence type="ECO:0000256" key="7">
    <source>
        <dbReference type="ARBA" id="ARBA00031448"/>
    </source>
</evidence>
<evidence type="ECO:0000256" key="10">
    <source>
        <dbReference type="SAM" id="SignalP"/>
    </source>
</evidence>
<dbReference type="EMBL" id="JFZA02000026">
    <property type="protein sequence ID" value="KFG89509.1"/>
    <property type="molecule type" value="Genomic_DNA"/>
</dbReference>
<evidence type="ECO:0000256" key="3">
    <source>
        <dbReference type="ARBA" id="ARBA00012744"/>
    </source>
</evidence>
<dbReference type="FunFam" id="3.20.20.300:FF:000005">
    <property type="entry name" value="Periplasmic beta-glucosidase"/>
    <property type="match status" value="1"/>
</dbReference>
<accession>A0A086P7Z1</accession>
<dbReference type="InterPro" id="IPR051915">
    <property type="entry name" value="Cellulose_Degrad_GH3"/>
</dbReference>
<dbReference type="InterPro" id="IPR036881">
    <property type="entry name" value="Glyco_hydro_3_C_sf"/>
</dbReference>